<dbReference type="InterPro" id="IPR050764">
    <property type="entry name" value="CbbQ/NirQ/NorQ/GpvN"/>
</dbReference>
<feature type="domain" description="ATPase AAA-3" evidence="1">
    <location>
        <begin position="57"/>
        <end position="187"/>
    </location>
</feature>
<name>A0A7S6VN38_9GAMM</name>
<dbReference type="InterPro" id="IPR011703">
    <property type="entry name" value="ATPase_AAA-3"/>
</dbReference>
<reference evidence="3 4" key="1">
    <citation type="submission" date="2020-02" db="EMBL/GenBank/DDBJ databases">
        <title>Tigecycline-resistant Acinetobacter species from pigs and migratory birds.</title>
        <authorList>
            <person name="Chen C."/>
            <person name="Sun J."/>
            <person name="Liao X.-P."/>
            <person name="Liu Y.-H."/>
        </authorList>
    </citation>
    <scope>NUCLEOTIDE SEQUENCE [LARGE SCALE GENOMIC DNA]</scope>
    <source>
        <strain evidence="3 4">C15_T</strain>
    </source>
</reference>
<evidence type="ECO:0000313" key="4">
    <source>
        <dbReference type="Proteomes" id="UP000593812"/>
    </source>
</evidence>
<dbReference type="Proteomes" id="UP000593812">
    <property type="component" value="Chromosome"/>
</dbReference>
<proteinExistence type="predicted"/>
<dbReference type="InterPro" id="IPR027417">
    <property type="entry name" value="P-loop_NTPase"/>
</dbReference>
<dbReference type="GO" id="GO:0005524">
    <property type="term" value="F:ATP binding"/>
    <property type="evidence" value="ECO:0007669"/>
    <property type="project" value="InterPro"/>
</dbReference>
<dbReference type="EMBL" id="CP048654">
    <property type="protein sequence ID" value="QOW41748.1"/>
    <property type="molecule type" value="Genomic_DNA"/>
</dbReference>
<dbReference type="AlphaFoldDB" id="A0A7S6VN38"/>
<evidence type="ECO:0000313" key="3">
    <source>
        <dbReference type="EMBL" id="QOW41748.1"/>
    </source>
</evidence>
<dbReference type="PANTHER" id="PTHR42759">
    <property type="entry name" value="MOXR FAMILY PROTEIN"/>
    <property type="match status" value="1"/>
</dbReference>
<organism evidence="3 4">
    <name type="scientific">Acinetobacter indicus</name>
    <dbReference type="NCBI Taxonomy" id="756892"/>
    <lineage>
        <taxon>Bacteria</taxon>
        <taxon>Pseudomonadati</taxon>
        <taxon>Pseudomonadota</taxon>
        <taxon>Gammaproteobacteria</taxon>
        <taxon>Moraxellales</taxon>
        <taxon>Moraxellaceae</taxon>
        <taxon>Acinetobacter</taxon>
    </lineage>
</organism>
<dbReference type="SUPFAM" id="SSF52540">
    <property type="entry name" value="P-loop containing nucleoside triphosphate hydrolases"/>
    <property type="match status" value="1"/>
</dbReference>
<evidence type="ECO:0000259" key="1">
    <source>
        <dbReference type="Pfam" id="PF07726"/>
    </source>
</evidence>
<dbReference type="Pfam" id="PF07726">
    <property type="entry name" value="AAA_3"/>
    <property type="match status" value="1"/>
</dbReference>
<feature type="domain" description="ChlI/MoxR AAA lid" evidence="2">
    <location>
        <begin position="254"/>
        <end position="305"/>
    </location>
</feature>
<dbReference type="PANTHER" id="PTHR42759:SF5">
    <property type="entry name" value="METHANOL DEHYDROGENASE REGULATOR"/>
    <property type="match status" value="1"/>
</dbReference>
<accession>A0A7S6VN38</accession>
<gene>
    <name evidence="3" type="ORF">G0027_02140</name>
</gene>
<dbReference type="Gene3D" id="1.10.8.80">
    <property type="entry name" value="Magnesium chelatase subunit I, C-Terminal domain"/>
    <property type="match status" value="1"/>
</dbReference>
<protein>
    <submittedName>
        <fullName evidence="3">DUF58 domain-containing protein</fullName>
    </submittedName>
</protein>
<dbReference type="GO" id="GO:0016887">
    <property type="term" value="F:ATP hydrolysis activity"/>
    <property type="evidence" value="ECO:0007669"/>
    <property type="project" value="InterPro"/>
</dbReference>
<dbReference type="InterPro" id="IPR041628">
    <property type="entry name" value="ChlI/MoxR_AAA_lid"/>
</dbReference>
<dbReference type="CDD" id="cd00009">
    <property type="entry name" value="AAA"/>
    <property type="match status" value="1"/>
</dbReference>
<dbReference type="Pfam" id="PF17863">
    <property type="entry name" value="AAA_lid_2"/>
    <property type="match status" value="1"/>
</dbReference>
<sequence>MKQDKKSEPVHDQAQLQSELQRYAPKIQQFLEQVNQIVLDKQQQTKLALVCLLAGGHVLFEDLPGLGKTTLSSSLAHLAGLKFQRIQFTNDMLASDVIGVNMFNQKEHQFEFKQGPIFTQILLADEINRCSPKTQSALLEAMEEGNVTVDGVRYELPQPFWVIATQNPLFQSGTYALPESQLDRFLMRLSLGYPSRYAEKLLLQQSSRQSLIASLQHVFSEDEILELQQQVHRLYVSDAVQDYILDLAEASRKNRHGLSTRGVLALKKAAQAHALIEQRSFVTPDDVQAVFVAVVAHRIGLSEGETQQLLQRISFYLTFKQLHGLQLEVVAQQVGQAGENVQLHLFFQQDTPQLRYLWIQVDQQLHKLALSEAKQQYSLAFYTAQRGKFHYPAIQLYSVYPFGLVRAWTYLYFNDFAWIAPKAAQHTTENKHNRHNEEPDLDEFRELRSYQLGDSLQAVSWKQVARGQGLYVKVFEQYQNQQQLEIDYAQMPSTSHEEKLSLMMGLVEQCEQQQCAYALYLPQVELPAACGEQQLLLAKQLLAQA</sequence>
<dbReference type="Gene3D" id="3.40.50.300">
    <property type="entry name" value="P-loop containing nucleotide triphosphate hydrolases"/>
    <property type="match status" value="1"/>
</dbReference>
<evidence type="ECO:0000259" key="2">
    <source>
        <dbReference type="Pfam" id="PF17863"/>
    </source>
</evidence>